<evidence type="ECO:0000313" key="3">
    <source>
        <dbReference type="Proteomes" id="UP000257109"/>
    </source>
</evidence>
<dbReference type="OrthoDB" id="101614at2759"/>
<dbReference type="SUPFAM" id="SSF56672">
    <property type="entry name" value="DNA/RNA polymerases"/>
    <property type="match status" value="1"/>
</dbReference>
<dbReference type="AlphaFoldDB" id="A0A371G219"/>
<organism evidence="2 3">
    <name type="scientific">Mucuna pruriens</name>
    <name type="common">Velvet bean</name>
    <name type="synonym">Dolichos pruriens</name>
    <dbReference type="NCBI Taxonomy" id="157652"/>
    <lineage>
        <taxon>Eukaryota</taxon>
        <taxon>Viridiplantae</taxon>
        <taxon>Streptophyta</taxon>
        <taxon>Embryophyta</taxon>
        <taxon>Tracheophyta</taxon>
        <taxon>Spermatophyta</taxon>
        <taxon>Magnoliopsida</taxon>
        <taxon>eudicotyledons</taxon>
        <taxon>Gunneridae</taxon>
        <taxon>Pentapetalae</taxon>
        <taxon>rosids</taxon>
        <taxon>fabids</taxon>
        <taxon>Fabales</taxon>
        <taxon>Fabaceae</taxon>
        <taxon>Papilionoideae</taxon>
        <taxon>50 kb inversion clade</taxon>
        <taxon>NPAAA clade</taxon>
        <taxon>indigoferoid/millettioid clade</taxon>
        <taxon>Phaseoleae</taxon>
        <taxon>Mucuna</taxon>
    </lineage>
</organism>
<evidence type="ECO:0000256" key="1">
    <source>
        <dbReference type="SAM" id="MobiDB-lite"/>
    </source>
</evidence>
<dbReference type="PANTHER" id="PTHR37984:SF5">
    <property type="entry name" value="PROTEIN NYNRIN-LIKE"/>
    <property type="match status" value="1"/>
</dbReference>
<dbReference type="Gene3D" id="3.30.70.270">
    <property type="match status" value="2"/>
</dbReference>
<sequence length="206" mass="23320">MVVNSETEGGHVGSLSFVFGVLRKHQLNLNPKKCSFDVRTDKFLGFMLTRRGIEANLEKCNTIINMRSPRSVKEVQQLVGRITTLSRFLSWLVEKSAPIFQCLRKAEQFKWTDDYEAAFQLKVMLGKPIYVYIYVSNIAVSSVIVQEGEGEQRLVYYVSKALQGAKRATDRSVIRNGEANGPLEVLPAKQTTRGLDNRPKPKRKVP</sequence>
<dbReference type="PANTHER" id="PTHR37984">
    <property type="entry name" value="PROTEIN CBG26694"/>
    <property type="match status" value="1"/>
</dbReference>
<dbReference type="EMBL" id="QJKJ01007001">
    <property type="protein sequence ID" value="RDX84590.1"/>
    <property type="molecule type" value="Genomic_DNA"/>
</dbReference>
<name>A0A371G219_MUCPR</name>
<feature type="non-terminal residue" evidence="2">
    <location>
        <position position="1"/>
    </location>
</feature>
<comment type="caution">
    <text evidence="2">The sequence shown here is derived from an EMBL/GenBank/DDBJ whole genome shotgun (WGS) entry which is preliminary data.</text>
</comment>
<proteinExistence type="predicted"/>
<protein>
    <submittedName>
        <fullName evidence="2">Retrovirus-related Pol polyprotein</fullName>
    </submittedName>
</protein>
<dbReference type="InterPro" id="IPR043128">
    <property type="entry name" value="Rev_trsase/Diguanyl_cyclase"/>
</dbReference>
<evidence type="ECO:0000313" key="2">
    <source>
        <dbReference type="EMBL" id="RDX84590.1"/>
    </source>
</evidence>
<keyword evidence="3" id="KW-1185">Reference proteome</keyword>
<feature type="region of interest" description="Disordered" evidence="1">
    <location>
        <begin position="179"/>
        <end position="206"/>
    </location>
</feature>
<gene>
    <name evidence="2" type="primary">POL</name>
    <name evidence="2" type="ORF">CR513_34335</name>
</gene>
<dbReference type="InterPro" id="IPR043502">
    <property type="entry name" value="DNA/RNA_pol_sf"/>
</dbReference>
<dbReference type="InterPro" id="IPR050951">
    <property type="entry name" value="Retrovirus_Pol_polyprotein"/>
</dbReference>
<dbReference type="Proteomes" id="UP000257109">
    <property type="component" value="Unassembled WGS sequence"/>
</dbReference>
<accession>A0A371G219</accession>
<reference evidence="2" key="1">
    <citation type="submission" date="2018-05" db="EMBL/GenBank/DDBJ databases">
        <title>Draft genome of Mucuna pruriens seed.</title>
        <authorList>
            <person name="Nnadi N.E."/>
            <person name="Vos R."/>
            <person name="Hasami M.H."/>
            <person name="Devisetty U.K."/>
            <person name="Aguiy J.C."/>
        </authorList>
    </citation>
    <scope>NUCLEOTIDE SEQUENCE [LARGE SCALE GENOMIC DNA]</scope>
    <source>
        <strain evidence="2">JCA_2017</strain>
    </source>
</reference>